<dbReference type="Pfam" id="PF22235">
    <property type="entry name" value="FAS1_thioest_ins"/>
    <property type="match status" value="1"/>
</dbReference>
<keyword evidence="5" id="KW-0521">NADP</keyword>
<proteinExistence type="predicted"/>
<dbReference type="CDD" id="cd00828">
    <property type="entry name" value="elong_cond_enzymes"/>
    <property type="match status" value="1"/>
</dbReference>
<dbReference type="SUPFAM" id="SSF52151">
    <property type="entry name" value="FabD/lysophospholipase-like"/>
    <property type="match status" value="2"/>
</dbReference>
<dbReference type="GO" id="GO:0006633">
    <property type="term" value="P:fatty acid biosynthetic process"/>
    <property type="evidence" value="ECO:0007669"/>
    <property type="project" value="InterPro"/>
</dbReference>
<dbReference type="SUPFAM" id="SSF54637">
    <property type="entry name" value="Thioesterase/thiol ester dehydrase-isomerase"/>
    <property type="match status" value="1"/>
</dbReference>
<dbReference type="Gene3D" id="1.20.930.70">
    <property type="match status" value="1"/>
</dbReference>
<dbReference type="PANTHER" id="PTHR10982:SF21">
    <property type="entry name" value="FATTY ACID SYNTHASE SUBUNIT BETA"/>
    <property type="match status" value="1"/>
</dbReference>
<dbReference type="SUPFAM" id="SSF53901">
    <property type="entry name" value="Thiolase-like"/>
    <property type="match status" value="2"/>
</dbReference>
<keyword evidence="10" id="KW-1185">Reference proteome</keyword>
<dbReference type="InterPro" id="IPR013785">
    <property type="entry name" value="Aldolase_TIM"/>
</dbReference>
<dbReference type="GO" id="GO:0005835">
    <property type="term" value="C:fatty acid synthase complex"/>
    <property type="evidence" value="ECO:0007669"/>
    <property type="project" value="InterPro"/>
</dbReference>
<dbReference type="PRINTS" id="PR01483">
    <property type="entry name" value="FASYNTHASE"/>
</dbReference>
<evidence type="ECO:0000256" key="4">
    <source>
        <dbReference type="ARBA" id="ARBA00022801"/>
    </source>
</evidence>
<reference evidence="9 10" key="1">
    <citation type="journal article" date="2015" name="Genome Biol. Evol.">
        <title>Phylogenomic analyses indicate that early fungi evolved digesting cell walls of algal ancestors of land plants.</title>
        <authorList>
            <person name="Chang Y."/>
            <person name="Wang S."/>
            <person name="Sekimoto S."/>
            <person name="Aerts A.L."/>
            <person name="Choi C."/>
            <person name="Clum A."/>
            <person name="LaButti K.M."/>
            <person name="Lindquist E.A."/>
            <person name="Yee Ngan C."/>
            <person name="Ohm R.A."/>
            <person name="Salamov A.A."/>
            <person name="Grigoriev I.V."/>
            <person name="Spatafora J.W."/>
            <person name="Berbee M.L."/>
        </authorList>
    </citation>
    <scope>NUCLEOTIDE SEQUENCE [LARGE SCALE GENOMIC DNA]</scope>
    <source>
        <strain evidence="9 10">NRRL 1564</strain>
    </source>
</reference>
<dbReference type="InterPro" id="IPR016035">
    <property type="entry name" value="Acyl_Trfase/lysoPLipase"/>
</dbReference>
<evidence type="ECO:0000256" key="6">
    <source>
        <dbReference type="ARBA" id="ARBA00023002"/>
    </source>
</evidence>
<dbReference type="Pfam" id="PF00109">
    <property type="entry name" value="ketoacyl-synt"/>
    <property type="match status" value="1"/>
</dbReference>
<dbReference type="InterPro" id="IPR041550">
    <property type="entry name" value="FASI_helical"/>
</dbReference>
<evidence type="ECO:0000256" key="5">
    <source>
        <dbReference type="ARBA" id="ARBA00022857"/>
    </source>
</evidence>
<dbReference type="InterPro" id="IPR014031">
    <property type="entry name" value="Ketoacyl_synth_C"/>
</dbReference>
<keyword evidence="2" id="KW-0597">Phosphoprotein</keyword>
<dbReference type="GO" id="GO:0004318">
    <property type="term" value="F:enoyl-[acyl-carrier-protein] reductase (NADH) activity"/>
    <property type="evidence" value="ECO:0007669"/>
    <property type="project" value="InterPro"/>
</dbReference>
<dbReference type="InterPro" id="IPR050830">
    <property type="entry name" value="Fungal_FAS"/>
</dbReference>
<dbReference type="InterPro" id="IPR036291">
    <property type="entry name" value="NAD(P)-bd_dom_sf"/>
</dbReference>
<dbReference type="InterPro" id="IPR003965">
    <property type="entry name" value="Fatty_acid_synthase"/>
</dbReference>
<dbReference type="InterPro" id="IPR032088">
    <property type="entry name" value="SAT"/>
</dbReference>
<sequence>MPVSQSLLVSSTQLVDKFVSNSQPIYDDARLNKVVLVAEFLDFCLQHNKELAVEVFAYFVASFCKKDVTSIYQVVEHLNKTDAKAVLKTFYAGWTDSNKSVPLECAQFPDDVKVIGIFGGTLGCDGGAQCLEAIRELLEIYRPLVAEYLVAIVEFLERECQEPDIVHLFEHGFDLMGWLENADQIPATEYLDSAPIATPLLGLLQLLRVLVTSKTSGFSVNELVKRFEAVVGFSHGLIVAAAVSASSDNPDAFMHESMSALGHLLLFGTLSQIVDPQPALHALAIAEHIEHEGTPTSLAIVQGADRDIVEIMLKRYNVFVGSDETERHVHLAATLVKDSVFAISGNTRSLSQVVLNVRRKAAAKGEDQSAVPFMERKPQVTVTYVKSAVAPLHSPHMRIVYNRHLAMARAKGWVLGAPQVPILGATAAKVPGSIADDNDVAAALVEHVYLQAANWPRALDATDGVTHIVDFAPKSGSPSNEGLLRMSTRTVIEGRGIALICAESATSVEFASDTPNHEISGLHSLNTCRVRSWQQDFGAVIVEDGTIVNEGQQHPQRIRSRLSEVIGMPPIIIGGMSPTTTHVEFVAAASRAGYLAELEIGHLETATALEKLVVAACETAVQAGHGLALSSTTQAVSDGPQAWLVDSIVHIRQELRLPILGISLGVAPSTATSSTVAADILRLHGAGLQYVGFTASTTDEVHRVLAIAEQSAPALIMLQWTGGRGQGRHSLDEFHMVLAATYSDVRRHSNVLLLGAAGFGTSEGALPYLSGEWATWFDRPVMPLDGIVVHSRVIAARESALAGPAKALVAAAAGLDALDLPALFRSSNGSGVISIRDLDDSPTHVAANRASQLCQDIGQWVLDRPADQHPKLLRSHGSQIMKRLSSDFMRPWFAVRRSDSDDGSAEPIELTEMSYIETIDRLVELMYVRSQHRWLAPSYRNFVAKFAERAAMRLLGSARPFEQPALSAHYDAVLDEIETLRRSCAHVLNQPLASADVQFFLQLCTRRGQKPVPFVPVLDANLRRYLMADAWWMAEDLDAVASAAACSSEDAAQRVLLRLGPVSAAHVTAVDEDLADILDNIHQGLLAALPPALDAGAAEISALEPLPESLLLTVENEMRQRTLSVDDNCVVPKGLAWATALSGNSSNGGWLAAALSSAVIVQGVHHVPNYIARLLRARPGYTFIVSFSDENMSEPTRIEVREISSSQVTLVVTWISEEQKLAMRIPHQAADFESAIELEFIFSPQTPLAPIHELMIGRDARIREFFIDTWLRSSAEEDIETSSEVNSEEANTNLEFITRAIRVDAERVGAFCRAAGLRLSAFPPNSDIAAQVPMDYLPVLALQSAFKALTSRAVHSGLLHMVQTGCEIRREGGSATQLRLNDLVDATARVEELANCAQGKRVVLASQILRDGLPIADIRSSFLFLGAALDDSNSGFRRTSHPLLAIELQSAADLAVLLSKEWFVCHDDTGLAEGARLEIELKSDHRLDARGAYATLHTYGRVYLCGLLHDRRHIADIDYQEGAGAQDDAALAFLQARAEPTEPAPSNFDRAYSLAAPLSTTAPASALAYAHASADHNPHNTNVFAIDLAGLDAPLMHGLWTSAQARALVELHAANGDPTRMRRFSVEFVAAVRPGAKLTTRLSHVAMRAGRMVVRATTTSNATDEVVLRATAEVAAPRTVYVFTGQGSQEPGMAMELYERSAAARAVCDKVDHHMRERFGFSLLHIIRSNPHELTVHFGGKVGAQIRRNYMAFTRRVAGGKQMVPLFPEITLNSRQYTFRSPTGLLHATQFAQPAIMLFDVAVTADMRARGVFVDDALFAGHSLGEYGALAAFRMMALEDIVDITFIRGMTMQATVERDHNHRSAFAMVAANPSRVHRSFDEAALAFVIAEISAAGTSELLEIVNYNVRRMQYVVAGTRHQLALLGGVLDAVHYREINVSGDSGRAVVKQLVAQLVSNGGCGDEVTRTRATIPIPGLDVPFHSSHLLQGADQFRTCINMMIRETRTDCAGYEARYIPNLTAVPFAISREYFQQVYDQTGSPVIRAELDCWPEPPTARDRTRLSRLMIIELLSYQFASPVRWIETMDRLLHEFDVEQIIEIGPQATLCRMAEGALMLAGKEKQVAVRHIFRHEDEIFFTAARAAAEEREAQEAKAAAATLEAQAPAAAPEIQVSTIPEVQAPVTAPEIVPPVAATSSVPDIPLQAVDVIRAVIAQKIKRTVNEVAADFSVKQLTGGKSTLQNEILGDLLKEFGGSGQIPDRPDEISLQELATGMGASFTGALGKHTQAQVSRLFSAKMPGGFSQSAARTHLATQLGVGRTHQQDAVLLLALTMEPSARLSSEEAPTWLDSVATAYATTHGITLAEPSKTAGSANDGSNSTANAPMVSSKALDDALRSQHALAMRQLETYAQHLGIDLRSDARRGEVAVNASAAQQQQLDQLSEELGDEFIAGITGTFEPRKARHLASYWNWAREDAMAWIYGTLSGAEEKRPEAKELRLLQLANRADLRLLGLLDGILRMLDAQTNSSDSSVDLATVAARDLAQLIRSRCSSAVGSDPVYRELSQPTQPETLVSVGGAVSYTETPRINEVTMDEYVTLMSREPSKEESRGKAAFAPLLHLREKSASHHWEFSAEQSAVYYAALREMSSEKGTSFAGCTALITGCGRESIAAQVLQRLLLGGARVVATTSSYAAPATLAFFEQSYRQFGARGAELIVVPFNQGSVADVQKLVAHIYRTLEWNLDYVVPFAAISEQGSDVTQLGSRSELAARIMLTNVLRLLGEIKSIKEELGHVTRPTLAVLPLSPNHGVFGNDGLYGESKAALETVFNRWESERWGSLVSVAGAVIGWTRGTGLMAANNPIAQHLEQQPGAPRTFSAAEMAFNLVGLLHPTVADLAQHAPVWADLNGGLQRIPNVQHAVATARAQLVEEVGRRSAVVRGYGADLGVALGPRIARLHSDYALKPLFNYKQHFAAARSYEELAHLRHLQGMVNLEKVVVVTGYGEVGPYGHAETRWEMEAFGEFSLEGCVELAWVMGLIKHFNGSLPDTGRHYTGWIDCASGEPVADTDVKARYEQQILAHSGIRLLEPELLEDQDPAVVPLMRELQLEADMDVFEATCDEAAAFKLRNGDRVDVWENNDGSWSVRFLRGAVLMVPKALRFDRLVGGQLPTGWDPTRYGIPADVVDQVDMVTCYAIVATVEALVRAGITDPYELYQYFHVSQVGTALGSGAGGVHSIRDLYRRRLTDRAVQSDILQETFVNTTAAWINMLLLSSAGAIKPPTGGCGTSVLSVDVAADTIRAGKARVMLAGGFEGFVDQGSYEFAQMGATSSSVAELAAGRSPHSMSRPTTSTRAGFVEAQGAGVVVLMSASAAIECGAPIYAVLAYSGTATDKQGLSLPAPGLGVLTSAAQRCTANSVPCTLDISYRRRQINRAFDDAERWADDERALAQENADAMAQNDDTTDHTSVNAFLAEQHALIDTKLAERRASALDEWGSDFWQRLPEVAPLRGALAVWGLSADDIGIASFHGTATVANDRNECRVLSSQLRHIGRSSGLAVPAVCQKWLTGHPKGPAAAWMLNGAIQSLRTGIVPGNRNADDIDEELRQHDLIVFPSRSFQTPIVKAVLLKSFGFGQVGAEMLVVHPDYLLATLDEQSLDKYNSRMKKRELSAYRYWQDTFAENHPFVQVKSAPPYTSKQEVDVLLDPLARAQYDPATSQYHF</sequence>
<dbReference type="OrthoDB" id="4251012at2759"/>
<evidence type="ECO:0000256" key="3">
    <source>
        <dbReference type="ARBA" id="ARBA00022679"/>
    </source>
</evidence>
<dbReference type="Proteomes" id="UP000242474">
    <property type="component" value="Unassembled WGS sequence"/>
</dbReference>
<dbReference type="InterPro" id="IPR013565">
    <property type="entry name" value="Fas1/AflB-like_central"/>
</dbReference>
<dbReference type="PROSITE" id="PS52004">
    <property type="entry name" value="KS3_2"/>
    <property type="match status" value="1"/>
</dbReference>
<dbReference type="InterPro" id="IPR014043">
    <property type="entry name" value="Acyl_transferase_dom"/>
</dbReference>
<dbReference type="Pfam" id="PF08354">
    <property type="entry name" value="Fas1-AflB-like_hel"/>
    <property type="match status" value="1"/>
</dbReference>
<dbReference type="CDD" id="cd08950">
    <property type="entry name" value="KR_fFAS_SDR_c_like"/>
    <property type="match status" value="1"/>
</dbReference>
<dbReference type="GO" id="GO:0004312">
    <property type="term" value="F:fatty acid synthase activity"/>
    <property type="evidence" value="ECO:0007669"/>
    <property type="project" value="InterPro"/>
</dbReference>
<dbReference type="Pfam" id="PF16073">
    <property type="entry name" value="SAT"/>
    <property type="match status" value="1"/>
</dbReference>
<dbReference type="Gene3D" id="6.10.250.1930">
    <property type="match status" value="1"/>
</dbReference>
<dbReference type="InterPro" id="IPR002539">
    <property type="entry name" value="MaoC-like_dom"/>
</dbReference>
<feature type="region of interest" description="Disordered" evidence="7">
    <location>
        <begin position="2365"/>
        <end position="2384"/>
    </location>
</feature>
<dbReference type="EMBL" id="KZ303512">
    <property type="protein sequence ID" value="PIA14803.1"/>
    <property type="molecule type" value="Genomic_DNA"/>
</dbReference>
<dbReference type="GO" id="GO:0008897">
    <property type="term" value="F:holo-[acyl-carrier-protein] synthase activity"/>
    <property type="evidence" value="ECO:0007669"/>
    <property type="project" value="InterPro"/>
</dbReference>
<dbReference type="SUPFAM" id="SSF51735">
    <property type="entry name" value="NAD(P)-binding Rossmann-fold domains"/>
    <property type="match status" value="1"/>
</dbReference>
<dbReference type="Gene3D" id="3.40.47.10">
    <property type="match status" value="1"/>
</dbReference>
<dbReference type="InterPro" id="IPR040883">
    <property type="entry name" value="FAS_meander"/>
</dbReference>
<dbReference type="Gene3D" id="3.30.70.2490">
    <property type="match status" value="1"/>
</dbReference>
<evidence type="ECO:0000256" key="7">
    <source>
        <dbReference type="SAM" id="MobiDB-lite"/>
    </source>
</evidence>
<evidence type="ECO:0000313" key="9">
    <source>
        <dbReference type="EMBL" id="PIA14803.1"/>
    </source>
</evidence>
<feature type="domain" description="Ketosynthase family 3 (KS3)" evidence="8">
    <location>
        <begin position="3091"/>
        <end position="3640"/>
    </location>
</feature>
<dbReference type="Pfam" id="PF17951">
    <property type="entry name" value="FAS_meander"/>
    <property type="match status" value="1"/>
</dbReference>
<evidence type="ECO:0000256" key="1">
    <source>
        <dbReference type="ARBA" id="ARBA00022450"/>
    </source>
</evidence>
<dbReference type="InterPro" id="IPR040899">
    <property type="entry name" value="Fas_alpha_ACP"/>
</dbReference>
<evidence type="ECO:0000259" key="8">
    <source>
        <dbReference type="PROSITE" id="PS52004"/>
    </source>
</evidence>
<dbReference type="SMART" id="SM00827">
    <property type="entry name" value="PKS_AT"/>
    <property type="match status" value="1"/>
</dbReference>
<feature type="compositionally biased region" description="Polar residues" evidence="7">
    <location>
        <begin position="2368"/>
        <end position="2381"/>
    </location>
</feature>
<dbReference type="InterPro" id="IPR001227">
    <property type="entry name" value="Ac_transferase_dom_sf"/>
</dbReference>
<dbReference type="Gene3D" id="6.10.140.1410">
    <property type="match status" value="1"/>
</dbReference>
<dbReference type="Pfam" id="PF02801">
    <property type="entry name" value="Ketoacyl-synt_C"/>
    <property type="match status" value="1"/>
</dbReference>
<dbReference type="Gene3D" id="6.10.60.10">
    <property type="match status" value="1"/>
</dbReference>
<dbReference type="GO" id="GO:0016787">
    <property type="term" value="F:hydrolase activity"/>
    <property type="evidence" value="ECO:0007669"/>
    <property type="project" value="UniProtKB-KW"/>
</dbReference>
<protein>
    <recommendedName>
        <fullName evidence="8">Ketosynthase family 3 (KS3) domain-containing protein</fullName>
    </recommendedName>
</protein>
<dbReference type="InterPro" id="IPR020841">
    <property type="entry name" value="PKS_Beta-ketoAc_synthase_dom"/>
</dbReference>
<dbReference type="Gene3D" id="6.20.240.10">
    <property type="match status" value="1"/>
</dbReference>
<dbReference type="Pfam" id="PF18325">
    <property type="entry name" value="Fas_alpha_ACP"/>
    <property type="match status" value="1"/>
</dbReference>
<dbReference type="Gene3D" id="3.30.70.3330">
    <property type="match status" value="1"/>
</dbReference>
<keyword evidence="6" id="KW-0560">Oxidoreductase</keyword>
<dbReference type="Pfam" id="PF18314">
    <property type="entry name" value="FAS_I_H"/>
    <property type="match status" value="1"/>
</dbReference>
<organism evidence="9 10">
    <name type="scientific">Coemansia reversa (strain ATCC 12441 / NRRL 1564)</name>
    <dbReference type="NCBI Taxonomy" id="763665"/>
    <lineage>
        <taxon>Eukaryota</taxon>
        <taxon>Fungi</taxon>
        <taxon>Fungi incertae sedis</taxon>
        <taxon>Zoopagomycota</taxon>
        <taxon>Kickxellomycotina</taxon>
        <taxon>Kickxellomycetes</taxon>
        <taxon>Kickxellales</taxon>
        <taxon>Kickxellaceae</taxon>
        <taxon>Coemansia</taxon>
    </lineage>
</organism>
<dbReference type="InterPro" id="IPR014030">
    <property type="entry name" value="Ketoacyl_synth_N"/>
</dbReference>
<name>A0A2G5B6Y2_COERN</name>
<dbReference type="Gene3D" id="3.10.129.10">
    <property type="entry name" value="Hotdog Thioesterase"/>
    <property type="match status" value="1"/>
</dbReference>
<dbReference type="Gene3D" id="3.20.20.70">
    <property type="entry name" value="Aldolase class I"/>
    <property type="match status" value="1"/>
</dbReference>
<dbReference type="InterPro" id="IPR029069">
    <property type="entry name" value="HotDog_dom_sf"/>
</dbReference>
<dbReference type="STRING" id="763665.A0A2G5B6Y2"/>
<accession>A0A2G5B6Y2</accession>
<dbReference type="Gene3D" id="3.40.50.720">
    <property type="entry name" value="NAD(P)-binding Rossmann-like Domain"/>
    <property type="match status" value="1"/>
</dbReference>
<gene>
    <name evidence="9" type="ORF">COEREDRAFT_45909</name>
</gene>
<dbReference type="Pfam" id="PF01575">
    <property type="entry name" value="MaoC_dehydratas"/>
    <property type="match status" value="1"/>
</dbReference>
<keyword evidence="4" id="KW-0378">Hydrolase</keyword>
<evidence type="ECO:0000313" key="10">
    <source>
        <dbReference type="Proteomes" id="UP000242474"/>
    </source>
</evidence>
<keyword evidence="3" id="KW-0808">Transferase</keyword>
<dbReference type="Pfam" id="PF00698">
    <property type="entry name" value="Acyl_transf_1"/>
    <property type="match status" value="1"/>
</dbReference>
<dbReference type="InterPro" id="IPR016039">
    <property type="entry name" value="Thiolase-like"/>
</dbReference>
<dbReference type="GO" id="GO:0019171">
    <property type="term" value="F:(3R)-hydroxyacyl-[acyl-carrier-protein] dehydratase activity"/>
    <property type="evidence" value="ECO:0007669"/>
    <property type="project" value="InterPro"/>
</dbReference>
<evidence type="ECO:0000256" key="2">
    <source>
        <dbReference type="ARBA" id="ARBA00022553"/>
    </source>
</evidence>
<keyword evidence="1" id="KW-0596">Phosphopantetheine</keyword>
<dbReference type="InterPro" id="IPR047224">
    <property type="entry name" value="FAS_alpha_su_C"/>
</dbReference>
<dbReference type="Gene3D" id="3.30.1120.100">
    <property type="match status" value="1"/>
</dbReference>
<dbReference type="Gene3D" id="6.10.140.1400">
    <property type="match status" value="1"/>
</dbReference>
<dbReference type="Gene3D" id="3.40.366.10">
    <property type="entry name" value="Malonyl-Coenzyme A Acyl Carrier Protein, domain 2"/>
    <property type="match status" value="3"/>
</dbReference>
<dbReference type="PANTHER" id="PTHR10982">
    <property type="entry name" value="MALONYL COA-ACYL CARRIER PROTEIN TRANSACYLASE"/>
    <property type="match status" value="1"/>
</dbReference>